<dbReference type="Proteomes" id="UP001168821">
    <property type="component" value="Unassembled WGS sequence"/>
</dbReference>
<evidence type="ECO:0000256" key="3">
    <source>
        <dbReference type="ARBA" id="ARBA00022448"/>
    </source>
</evidence>
<keyword evidence="7" id="KW-0915">Sodium</keyword>
<dbReference type="PROSITE" id="PS01206">
    <property type="entry name" value="ASC"/>
    <property type="match status" value="1"/>
</dbReference>
<dbReference type="Pfam" id="PF00858">
    <property type="entry name" value="ASC"/>
    <property type="match status" value="1"/>
</dbReference>
<comment type="subcellular location">
    <subcellularLocation>
        <location evidence="1">Membrane</location>
        <topology evidence="1">Multi-pass membrane protein</topology>
    </subcellularLocation>
</comment>
<gene>
    <name evidence="14" type="ORF">Zmor_000246</name>
</gene>
<evidence type="ECO:0000256" key="1">
    <source>
        <dbReference type="ARBA" id="ARBA00004141"/>
    </source>
</evidence>
<organism evidence="14 15">
    <name type="scientific">Zophobas morio</name>
    <dbReference type="NCBI Taxonomy" id="2755281"/>
    <lineage>
        <taxon>Eukaryota</taxon>
        <taxon>Metazoa</taxon>
        <taxon>Ecdysozoa</taxon>
        <taxon>Arthropoda</taxon>
        <taxon>Hexapoda</taxon>
        <taxon>Insecta</taxon>
        <taxon>Pterygota</taxon>
        <taxon>Neoptera</taxon>
        <taxon>Endopterygota</taxon>
        <taxon>Coleoptera</taxon>
        <taxon>Polyphaga</taxon>
        <taxon>Cucujiformia</taxon>
        <taxon>Tenebrionidae</taxon>
        <taxon>Zophobas</taxon>
    </lineage>
</organism>
<evidence type="ECO:0000256" key="6">
    <source>
        <dbReference type="ARBA" id="ARBA00022989"/>
    </source>
</evidence>
<evidence type="ECO:0000313" key="15">
    <source>
        <dbReference type="Proteomes" id="UP001168821"/>
    </source>
</evidence>
<evidence type="ECO:0000256" key="4">
    <source>
        <dbReference type="ARBA" id="ARBA00022461"/>
    </source>
</evidence>
<name>A0AA38IWA1_9CUCU</name>
<keyword evidence="11 12" id="KW-0407">Ion channel</keyword>
<dbReference type="Gene3D" id="1.10.287.820">
    <property type="entry name" value="Acid-sensing ion channel domain"/>
    <property type="match status" value="1"/>
</dbReference>
<keyword evidence="10 12" id="KW-0739">Sodium transport</keyword>
<keyword evidence="3 12" id="KW-0813">Transport</keyword>
<comment type="caution">
    <text evidence="14">The sequence shown here is derived from an EMBL/GenBank/DDBJ whole genome shotgun (WGS) entry which is preliminary data.</text>
</comment>
<proteinExistence type="inferred from homology"/>
<dbReference type="Gene3D" id="1.10.287.770">
    <property type="entry name" value="YojJ-like"/>
    <property type="match status" value="1"/>
</dbReference>
<dbReference type="EMBL" id="JALNTZ010000001">
    <property type="protein sequence ID" value="KAJ3664697.1"/>
    <property type="molecule type" value="Genomic_DNA"/>
</dbReference>
<evidence type="ECO:0000256" key="13">
    <source>
        <dbReference type="SAM" id="Phobius"/>
    </source>
</evidence>
<evidence type="ECO:0000256" key="11">
    <source>
        <dbReference type="ARBA" id="ARBA00023303"/>
    </source>
</evidence>
<dbReference type="PANTHER" id="PTHR11690:SF288">
    <property type="entry name" value="AMILORIDE-SENSITIVE NA+ CHANNEL-RELATED"/>
    <property type="match status" value="1"/>
</dbReference>
<reference evidence="14" key="1">
    <citation type="journal article" date="2023" name="G3 (Bethesda)">
        <title>Whole genome assemblies of Zophobas morio and Tenebrio molitor.</title>
        <authorList>
            <person name="Kaur S."/>
            <person name="Stinson S.A."/>
            <person name="diCenzo G.C."/>
        </authorList>
    </citation>
    <scope>NUCLEOTIDE SEQUENCE</scope>
    <source>
        <strain evidence="14">QUZm001</strain>
    </source>
</reference>
<protein>
    <submittedName>
        <fullName evidence="14">Uncharacterized protein</fullName>
    </submittedName>
</protein>
<dbReference type="InterPro" id="IPR001873">
    <property type="entry name" value="ENaC"/>
</dbReference>
<evidence type="ECO:0000256" key="5">
    <source>
        <dbReference type="ARBA" id="ARBA00022692"/>
    </source>
</evidence>
<dbReference type="AlphaFoldDB" id="A0AA38IWA1"/>
<evidence type="ECO:0000256" key="7">
    <source>
        <dbReference type="ARBA" id="ARBA00023053"/>
    </source>
</evidence>
<feature type="transmembrane region" description="Helical" evidence="13">
    <location>
        <begin position="31"/>
        <end position="55"/>
    </location>
</feature>
<sequence>MSDQVSEFMSNSSIHGFKYLVGNERTLFEKIMWFGVLLGSIYMCSLWIISAYQAWEENPAFIGVGQAPVRAWEIPFPAITICPQYTYNKYSAYRFPNIEELRQNITTLLDLCIYFQENNKYDNIDFFEGEPWEKFLTETALSPNQFILKSFLTDGTDTMDVGFSTILNKWGVCHSFNMLDKADLFRNATHIFQSFGKQNQVSYWSFDQNYYKKKESVYPRRLKTLIDNLVVDLESELDYIACSSSNKYYINLHHPGESPTPGGIIAVQSGKDYTIWIKPEITMASERLRSYSPSRKKCFFSDERYLQFYKIYTEENCKLECLANYTLTVCGCVPAHFPHNKTTKLCGRNRTGCRQKSERTMARFESGLNEDPVCNCLPSCNSIVYTWEVETRKSDIVHRISVKVQYKNAKFNVLERNELFGDVNFWASCGGILGLFTGFSVLCLVETIYYLFFRLMYKLFKMLWKKLHLKG</sequence>
<evidence type="ECO:0000256" key="12">
    <source>
        <dbReference type="RuleBase" id="RU000679"/>
    </source>
</evidence>
<keyword evidence="6 13" id="KW-1133">Transmembrane helix</keyword>
<evidence type="ECO:0000256" key="2">
    <source>
        <dbReference type="ARBA" id="ARBA00007193"/>
    </source>
</evidence>
<feature type="transmembrane region" description="Helical" evidence="13">
    <location>
        <begin position="425"/>
        <end position="452"/>
    </location>
</feature>
<accession>A0AA38IWA1</accession>
<dbReference type="InterPro" id="IPR020903">
    <property type="entry name" value="ENaC_CS"/>
</dbReference>
<evidence type="ECO:0000256" key="8">
    <source>
        <dbReference type="ARBA" id="ARBA00023065"/>
    </source>
</evidence>
<comment type="similarity">
    <text evidence="2 12">Belongs to the amiloride-sensitive sodium channel (TC 1.A.6) family.</text>
</comment>
<dbReference type="GO" id="GO:0015280">
    <property type="term" value="F:ligand-gated sodium channel activity"/>
    <property type="evidence" value="ECO:0007669"/>
    <property type="project" value="TreeGrafter"/>
</dbReference>
<keyword evidence="8 12" id="KW-0406">Ion transport</keyword>
<evidence type="ECO:0000313" key="14">
    <source>
        <dbReference type="EMBL" id="KAJ3664697.1"/>
    </source>
</evidence>
<evidence type="ECO:0000256" key="10">
    <source>
        <dbReference type="ARBA" id="ARBA00023201"/>
    </source>
</evidence>
<evidence type="ECO:0000256" key="9">
    <source>
        <dbReference type="ARBA" id="ARBA00023136"/>
    </source>
</evidence>
<dbReference type="PANTHER" id="PTHR11690">
    <property type="entry name" value="AMILORIDE-SENSITIVE SODIUM CHANNEL-RELATED"/>
    <property type="match status" value="1"/>
</dbReference>
<keyword evidence="15" id="KW-1185">Reference proteome</keyword>
<keyword evidence="5 12" id="KW-0812">Transmembrane</keyword>
<dbReference type="GO" id="GO:0005886">
    <property type="term" value="C:plasma membrane"/>
    <property type="evidence" value="ECO:0007669"/>
    <property type="project" value="TreeGrafter"/>
</dbReference>
<keyword evidence="4 12" id="KW-0894">Sodium channel</keyword>
<keyword evidence="9 13" id="KW-0472">Membrane</keyword>